<keyword evidence="3" id="KW-1185">Reference proteome</keyword>
<name>A0ABP3E0Z9_9PSEU</name>
<reference evidence="3" key="1">
    <citation type="journal article" date="2019" name="Int. J. Syst. Evol. Microbiol.">
        <title>The Global Catalogue of Microorganisms (GCM) 10K type strain sequencing project: providing services to taxonomists for standard genome sequencing and annotation.</title>
        <authorList>
            <consortium name="The Broad Institute Genomics Platform"/>
            <consortium name="The Broad Institute Genome Sequencing Center for Infectious Disease"/>
            <person name="Wu L."/>
            <person name="Ma J."/>
        </authorList>
    </citation>
    <scope>NUCLEOTIDE SEQUENCE [LARGE SCALE GENOMIC DNA]</scope>
    <source>
        <strain evidence="3">JCM 3380</strain>
    </source>
</reference>
<proteinExistence type="predicted"/>
<feature type="region of interest" description="Disordered" evidence="1">
    <location>
        <begin position="90"/>
        <end position="124"/>
    </location>
</feature>
<evidence type="ECO:0000313" key="2">
    <source>
        <dbReference type="EMBL" id="GAA0246309.1"/>
    </source>
</evidence>
<sequence length="158" mass="15933">MPAAGNPRSANVTERSFGVSANLRSAPRIGGMSVLPARLDLPRHAAAGLPPRVGPAAVAGDIPECADDFAHRTGRVAGCPRAAARWGASVGRCGSTGAAPARGRRIAPTPVGPTPTACGGVDRREGLVARTKQRNACTRATTTDAVLPSAAAGPRDAR</sequence>
<accession>A0ABP3E0Z9</accession>
<comment type="caution">
    <text evidence="2">The sequence shown here is derived from an EMBL/GenBank/DDBJ whole genome shotgun (WGS) entry which is preliminary data.</text>
</comment>
<gene>
    <name evidence="2" type="ORF">GCM10010492_52240</name>
</gene>
<protein>
    <submittedName>
        <fullName evidence="2">Uncharacterized protein</fullName>
    </submittedName>
</protein>
<feature type="compositionally biased region" description="Low complexity" evidence="1">
    <location>
        <begin position="96"/>
        <end position="109"/>
    </location>
</feature>
<evidence type="ECO:0000313" key="3">
    <source>
        <dbReference type="Proteomes" id="UP001500416"/>
    </source>
</evidence>
<organism evidence="2 3">
    <name type="scientific">Saccharothrix mutabilis subsp. mutabilis</name>
    <dbReference type="NCBI Taxonomy" id="66855"/>
    <lineage>
        <taxon>Bacteria</taxon>
        <taxon>Bacillati</taxon>
        <taxon>Actinomycetota</taxon>
        <taxon>Actinomycetes</taxon>
        <taxon>Pseudonocardiales</taxon>
        <taxon>Pseudonocardiaceae</taxon>
        <taxon>Saccharothrix</taxon>
    </lineage>
</organism>
<evidence type="ECO:0000256" key="1">
    <source>
        <dbReference type="SAM" id="MobiDB-lite"/>
    </source>
</evidence>
<dbReference type="EMBL" id="BAAABU010000014">
    <property type="protein sequence ID" value="GAA0246309.1"/>
    <property type="molecule type" value="Genomic_DNA"/>
</dbReference>
<dbReference type="Proteomes" id="UP001500416">
    <property type="component" value="Unassembled WGS sequence"/>
</dbReference>